<dbReference type="InterPro" id="IPR003776">
    <property type="entry name" value="YcaO-like_dom"/>
</dbReference>
<dbReference type="Pfam" id="PF02624">
    <property type="entry name" value="YcaO"/>
    <property type="match status" value="1"/>
</dbReference>
<keyword evidence="4" id="KW-1185">Reference proteome</keyword>
<sequence>MPAAFDRLAGTRPRISRDVLFTQSPGGVLFHNADGGFLLRGRTAYRFASLIVPHLDGSHRLSDICTGFGEQQRAMVAHLVGSLYEKGFARDAGPDDGEETGGPGLPEAVAGRFAAQIAYIDHYGDDAGRRFAAYRNTSVAVLGEGETARWAVLSLVRNGCARITAEGAAPQAVAEAAELAEAGCPVELDVPEAGRRELPGTAGFDVLLVAGDDAGPRTHRLLGAGLAEGQVVIPVWTFGSRVVAGPLSRAGGTGCWSCAVLRFGDTTDAGAAAELWSRIAGSARPGPATGAERVRGPLAAMMGNLLGFEAFRVAAGVQRAETDGHVIVQDIESLDVVAEPLHPHPRCRSCVSGAAGDVLPDEPVVARSTEVATARDAEDLVARLNGLSQSLVRERTGVISRWDDEVLTQTPLKIARLEMPLGRAGRRTLSAFDVHHLAGARLRALRAAACVYATHMVPPGTVPGGAGQEEQALVPAALTCDGGTGAAREDIAAWVRAVSLLTKEPVLVPAAAVHPAGEHNRERLVQAGGAGAGAGESPQEAAGDGLLSALAHDALMRAVRGGGRVRLLEAGDDAELVFLRKSARNLELDAELLDLGEGEHSGAHVVLARETAPADGGAGAGRWAVGCALTRRAAAASALRDLLGQVQLAAETGEVADTGDPLVVAFEPGTVRAGDGTLPEAGDPAGETSGAGESFGPVLERLRAAGRDVLHVATTPADLLAGGVHTARVLLTRGER</sequence>
<reference evidence="3 4" key="1">
    <citation type="journal article" date="2019" name="Int. J. Syst. Evol. Microbiol.">
        <title>The Global Catalogue of Microorganisms (GCM) 10K type strain sequencing project: providing services to taxonomists for standard genome sequencing and annotation.</title>
        <authorList>
            <consortium name="The Broad Institute Genomics Platform"/>
            <consortium name="The Broad Institute Genome Sequencing Center for Infectious Disease"/>
            <person name="Wu L."/>
            <person name="Ma J."/>
        </authorList>
    </citation>
    <scope>NUCLEOTIDE SEQUENCE [LARGE SCALE GENOMIC DNA]</scope>
    <source>
        <strain evidence="3 4">JCM 13581</strain>
    </source>
</reference>
<organism evidence="3 4">
    <name type="scientific">Streptomyces sodiiphilus</name>
    <dbReference type="NCBI Taxonomy" id="226217"/>
    <lineage>
        <taxon>Bacteria</taxon>
        <taxon>Bacillati</taxon>
        <taxon>Actinomycetota</taxon>
        <taxon>Actinomycetes</taxon>
        <taxon>Kitasatosporales</taxon>
        <taxon>Streptomycetaceae</taxon>
        <taxon>Streptomyces</taxon>
    </lineage>
</organism>
<evidence type="ECO:0000313" key="3">
    <source>
        <dbReference type="EMBL" id="GAA1908285.1"/>
    </source>
</evidence>
<evidence type="ECO:0000259" key="2">
    <source>
        <dbReference type="PROSITE" id="PS51664"/>
    </source>
</evidence>
<evidence type="ECO:0000256" key="1">
    <source>
        <dbReference type="SAM" id="MobiDB-lite"/>
    </source>
</evidence>
<proteinExistence type="predicted"/>
<feature type="region of interest" description="Disordered" evidence="1">
    <location>
        <begin position="671"/>
        <end position="694"/>
    </location>
</feature>
<dbReference type="InterPro" id="IPR022291">
    <property type="entry name" value="Bacteriocin_synth_cyclodeHase"/>
</dbReference>
<name>A0ABN2P3Q3_9ACTN</name>
<dbReference type="EMBL" id="BAAAMJ010000015">
    <property type="protein sequence ID" value="GAA1908285.1"/>
    <property type="molecule type" value="Genomic_DNA"/>
</dbReference>
<dbReference type="Proteomes" id="UP001501303">
    <property type="component" value="Unassembled WGS sequence"/>
</dbReference>
<dbReference type="Gene3D" id="3.40.50.720">
    <property type="entry name" value="NAD(P)-binding Rossmann-like Domain"/>
    <property type="match status" value="1"/>
</dbReference>
<gene>
    <name evidence="3" type="ORF">GCM10009716_17790</name>
</gene>
<dbReference type="PROSITE" id="PS51664">
    <property type="entry name" value="YCAO"/>
    <property type="match status" value="1"/>
</dbReference>
<evidence type="ECO:0000313" key="4">
    <source>
        <dbReference type="Proteomes" id="UP001501303"/>
    </source>
</evidence>
<protein>
    <recommendedName>
        <fullName evidence="2">YcaO domain-containing protein</fullName>
    </recommendedName>
</protein>
<dbReference type="NCBIfam" id="TIGR03882">
    <property type="entry name" value="cyclo_dehyd_2"/>
    <property type="match status" value="1"/>
</dbReference>
<dbReference type="RefSeq" id="WP_344260147.1">
    <property type="nucleotide sequence ID" value="NZ_BAAAMJ010000015.1"/>
</dbReference>
<comment type="caution">
    <text evidence="3">The sequence shown here is derived from an EMBL/GenBank/DDBJ whole genome shotgun (WGS) entry which is preliminary data.</text>
</comment>
<accession>A0ABN2P3Q3</accession>
<feature type="domain" description="YcaO" evidence="2">
    <location>
        <begin position="431"/>
        <end position="736"/>
    </location>
</feature>